<dbReference type="EMBL" id="JXJN01011989">
    <property type="status" value="NOT_ANNOTATED_CDS"/>
    <property type="molecule type" value="Genomic_DNA"/>
</dbReference>
<name>A0A1B0BCG4_9MUSC</name>
<evidence type="ECO:0008006" key="3">
    <source>
        <dbReference type="Google" id="ProtNLM"/>
    </source>
</evidence>
<dbReference type="AlphaFoldDB" id="A0A1B0BCG4"/>
<evidence type="ECO:0000313" key="1">
    <source>
        <dbReference type="EnsemblMetazoa" id="GPPI025675-PA"/>
    </source>
</evidence>
<dbReference type="EnsemblMetazoa" id="GPPI025675-RA">
    <property type="protein sequence ID" value="GPPI025675-PA"/>
    <property type="gene ID" value="GPPI025675"/>
</dbReference>
<proteinExistence type="predicted"/>
<reference evidence="1" key="2">
    <citation type="submission" date="2020-05" db="UniProtKB">
        <authorList>
            <consortium name="EnsemblMetazoa"/>
        </authorList>
    </citation>
    <scope>IDENTIFICATION</scope>
    <source>
        <strain evidence="1">IAEA</strain>
    </source>
</reference>
<reference evidence="2" key="1">
    <citation type="submission" date="2015-01" db="EMBL/GenBank/DDBJ databases">
        <authorList>
            <person name="Aksoy S."/>
            <person name="Warren W."/>
            <person name="Wilson R.K."/>
        </authorList>
    </citation>
    <scope>NUCLEOTIDE SEQUENCE [LARGE SCALE GENOMIC DNA]</scope>
    <source>
        <strain evidence="2">IAEA</strain>
    </source>
</reference>
<protein>
    <recommendedName>
        <fullName evidence="3">Reverse transcriptase domain-containing protein</fullName>
    </recommendedName>
</protein>
<keyword evidence="2" id="KW-1185">Reference proteome</keyword>
<accession>A0A1B0BCG4</accession>
<organism evidence="1 2">
    <name type="scientific">Glossina palpalis gambiensis</name>
    <dbReference type="NCBI Taxonomy" id="67801"/>
    <lineage>
        <taxon>Eukaryota</taxon>
        <taxon>Metazoa</taxon>
        <taxon>Ecdysozoa</taxon>
        <taxon>Arthropoda</taxon>
        <taxon>Hexapoda</taxon>
        <taxon>Insecta</taxon>
        <taxon>Pterygota</taxon>
        <taxon>Neoptera</taxon>
        <taxon>Endopterygota</taxon>
        <taxon>Diptera</taxon>
        <taxon>Brachycera</taxon>
        <taxon>Muscomorpha</taxon>
        <taxon>Hippoboscoidea</taxon>
        <taxon>Glossinidae</taxon>
        <taxon>Glossina</taxon>
    </lineage>
</organism>
<sequence length="93" mass="10648">MEMQAKFVRYVAQNLSETNRSLGADIGEDKQADRLSSILLNIVMDELICHPQHAEVGMRSTVVRCLVYADDPFLFARTNEHADHMFLYVASFR</sequence>
<evidence type="ECO:0000313" key="2">
    <source>
        <dbReference type="Proteomes" id="UP000092460"/>
    </source>
</evidence>
<dbReference type="Proteomes" id="UP000092460">
    <property type="component" value="Unassembled WGS sequence"/>
</dbReference>
<dbReference type="VEuPathDB" id="VectorBase:GPPI025675"/>